<dbReference type="InterPro" id="IPR019786">
    <property type="entry name" value="Zinc_finger_PHD-type_CS"/>
</dbReference>
<keyword evidence="6" id="KW-0436">Ligase</keyword>
<feature type="non-terminal residue" evidence="6">
    <location>
        <position position="112"/>
    </location>
</feature>
<feature type="domain" description="RING-type" evidence="5">
    <location>
        <begin position="6"/>
        <end position="55"/>
    </location>
</feature>
<keyword evidence="3" id="KW-0862">Zinc</keyword>
<dbReference type="GO" id="GO:0005634">
    <property type="term" value="C:nucleus"/>
    <property type="evidence" value="ECO:0007669"/>
    <property type="project" value="TreeGrafter"/>
</dbReference>
<reference evidence="6 7" key="1">
    <citation type="submission" date="2019-09" db="EMBL/GenBank/DDBJ databases">
        <title>Bird 10,000 Genomes (B10K) Project - Family phase.</title>
        <authorList>
            <person name="Zhang G."/>
        </authorList>
    </citation>
    <scope>NUCLEOTIDE SEQUENCE [LARGE SCALE GENOMIC DNA]</scope>
    <source>
        <strain evidence="6">B10K-DU-007-40</strain>
        <tissue evidence="6">Mixed tissue sample</tissue>
    </source>
</reference>
<dbReference type="Gene3D" id="3.30.40.10">
    <property type="entry name" value="Zinc/RING finger domain, C3HC4 (zinc finger)"/>
    <property type="match status" value="2"/>
</dbReference>
<dbReference type="PROSITE" id="PS50089">
    <property type="entry name" value="ZF_RING_2"/>
    <property type="match status" value="1"/>
</dbReference>
<evidence type="ECO:0000256" key="1">
    <source>
        <dbReference type="ARBA" id="ARBA00022723"/>
    </source>
</evidence>
<dbReference type="SUPFAM" id="SSF57903">
    <property type="entry name" value="FYVE/PHD zinc finger"/>
    <property type="match status" value="1"/>
</dbReference>
<dbReference type="PANTHER" id="PTHR12420:SF47">
    <property type="entry name" value="PHD FINGER PROTEIN 7"/>
    <property type="match status" value="1"/>
</dbReference>
<dbReference type="InterPro" id="IPR001841">
    <property type="entry name" value="Znf_RING"/>
</dbReference>
<dbReference type="InterPro" id="IPR013083">
    <property type="entry name" value="Znf_RING/FYVE/PHD"/>
</dbReference>
<dbReference type="PROSITE" id="PS01359">
    <property type="entry name" value="ZF_PHD_1"/>
    <property type="match status" value="1"/>
</dbReference>
<evidence type="ECO:0000256" key="2">
    <source>
        <dbReference type="ARBA" id="ARBA00022771"/>
    </source>
</evidence>
<dbReference type="Pfam" id="PF13639">
    <property type="entry name" value="zf-RING_2"/>
    <property type="match status" value="1"/>
</dbReference>
<accession>A0A7L0EGU9</accession>
<dbReference type="GO" id="GO:0008270">
    <property type="term" value="F:zinc ion binding"/>
    <property type="evidence" value="ECO:0007669"/>
    <property type="project" value="UniProtKB-KW"/>
</dbReference>
<dbReference type="InterPro" id="IPR051188">
    <property type="entry name" value="PHD-type_Zinc_Finger"/>
</dbReference>
<dbReference type="InterPro" id="IPR011011">
    <property type="entry name" value="Znf_FYVE_PHD"/>
</dbReference>
<dbReference type="AlphaFoldDB" id="A0A7L0EGU9"/>
<feature type="non-terminal residue" evidence="6">
    <location>
        <position position="1"/>
    </location>
</feature>
<evidence type="ECO:0000313" key="7">
    <source>
        <dbReference type="Proteomes" id="UP000550660"/>
    </source>
</evidence>
<comment type="caution">
    <text evidence="6">The sequence shown here is derived from an EMBL/GenBank/DDBJ whole genome shotgun (WGS) entry which is preliminary data.</text>
</comment>
<evidence type="ECO:0000256" key="3">
    <source>
        <dbReference type="ARBA" id="ARBA00022833"/>
    </source>
</evidence>
<organism evidence="6 7">
    <name type="scientific">Trogon melanurus</name>
    <name type="common">Black-tailed trogon</name>
    <dbReference type="NCBI Taxonomy" id="56311"/>
    <lineage>
        <taxon>Eukaryota</taxon>
        <taxon>Metazoa</taxon>
        <taxon>Chordata</taxon>
        <taxon>Craniata</taxon>
        <taxon>Vertebrata</taxon>
        <taxon>Euteleostomi</taxon>
        <taxon>Archelosauria</taxon>
        <taxon>Archosauria</taxon>
        <taxon>Dinosauria</taxon>
        <taxon>Saurischia</taxon>
        <taxon>Theropoda</taxon>
        <taxon>Coelurosauria</taxon>
        <taxon>Aves</taxon>
        <taxon>Neognathae</taxon>
        <taxon>Neoaves</taxon>
        <taxon>Telluraves</taxon>
        <taxon>Coraciimorphae</taxon>
        <taxon>Trogoniformes</taxon>
        <taxon>Trogonidae</taxon>
        <taxon>Trogon</taxon>
    </lineage>
</organism>
<dbReference type="EMBL" id="VXAG01000935">
    <property type="protein sequence ID" value="NXJ82128.1"/>
    <property type="molecule type" value="Genomic_DNA"/>
</dbReference>
<keyword evidence="1" id="KW-0479">Metal-binding</keyword>
<dbReference type="Proteomes" id="UP000550660">
    <property type="component" value="Unassembled WGS sequence"/>
</dbReference>
<evidence type="ECO:0000259" key="5">
    <source>
        <dbReference type="PROSITE" id="PS50089"/>
    </source>
</evidence>
<proteinExistence type="predicted"/>
<gene>
    <name evidence="6" type="primary">G2e3_2</name>
    <name evidence="6" type="ORF">TROMEL_R09736</name>
</gene>
<dbReference type="GO" id="GO:0016874">
    <property type="term" value="F:ligase activity"/>
    <property type="evidence" value="ECO:0007669"/>
    <property type="project" value="UniProtKB-KW"/>
</dbReference>
<evidence type="ECO:0000256" key="4">
    <source>
        <dbReference type="PROSITE-ProRule" id="PRU00175"/>
    </source>
</evidence>
<protein>
    <submittedName>
        <fullName evidence="6">G2E3 ligase</fullName>
    </submittedName>
</protein>
<dbReference type="SUPFAM" id="SSF57850">
    <property type="entry name" value="RING/U-box"/>
    <property type="match status" value="1"/>
</dbReference>
<evidence type="ECO:0000313" key="6">
    <source>
        <dbReference type="EMBL" id="NXJ82128.1"/>
    </source>
</evidence>
<name>A0A7L0EGU9_TROML</name>
<keyword evidence="2 4" id="KW-0863">Zinc-finger</keyword>
<sequence>EAGATCPICIDLLEEQEPYTTLVCPVCKHAWYHRRCLQEQAVSAGISCFYCPMCRNREAFQAEMLNMGIRIPRRSPLWEQSQLYTALLERQSRCDTSECLCPGGRQHAEEEG</sequence>
<dbReference type="PANTHER" id="PTHR12420">
    <property type="entry name" value="PHD FINGER PROTEIN"/>
    <property type="match status" value="1"/>
</dbReference>
<keyword evidence="7" id="KW-1185">Reference proteome</keyword>
<dbReference type="OrthoDB" id="512616at2759"/>